<sequence>MVSVRVKYLQRHRGRDGKVRFYFRHPKLPRQALPDINDKDFWPAYQNAMAQIVEDAPKPIRGSGTFGRLCEEWLKTNAFLSLKPSTRKGYRNNLLRMMCAEFSTFPVAEFEPKHIRAILAQFADRPASGNRWLRMFGILFRFAIERDMRQTDPTRDVRRLKEKADGARPWTEEEIAQFQSRWPVGSRPRTAIALLLHTGQRRSDVVKMGPGSIHDGMIAITQEKTGVSLLVPILPDLAEALAAVMHVKAYFLETQPGRKPSSDSLGNLMRDWTAQAGLPEGLSAHGLRKTSARRLAEAGCTPHQIAAITGHKTLSEVVRYTRSVDQKRLARQAMALLSAVKPGSGDCKTTAKNG</sequence>
<evidence type="ECO:0000313" key="9">
    <source>
        <dbReference type="Proteomes" id="UP000635278"/>
    </source>
</evidence>
<gene>
    <name evidence="8" type="ORF">GOB93_14085</name>
</gene>
<keyword evidence="3 5" id="KW-0238">DNA-binding</keyword>
<comment type="caution">
    <text evidence="8">The sequence shown here is derived from an EMBL/GenBank/DDBJ whole genome shotgun (WGS) entry which is preliminary data.</text>
</comment>
<keyword evidence="9" id="KW-1185">Reference proteome</keyword>
<dbReference type="Gene3D" id="1.10.150.130">
    <property type="match status" value="1"/>
</dbReference>
<evidence type="ECO:0000259" key="7">
    <source>
        <dbReference type="PROSITE" id="PS51900"/>
    </source>
</evidence>
<dbReference type="InterPro" id="IPR050808">
    <property type="entry name" value="Phage_Integrase"/>
</dbReference>
<dbReference type="InterPro" id="IPR013762">
    <property type="entry name" value="Integrase-like_cat_sf"/>
</dbReference>
<comment type="similarity">
    <text evidence="1">Belongs to the 'phage' integrase family.</text>
</comment>
<dbReference type="PANTHER" id="PTHR30629:SF2">
    <property type="entry name" value="PROPHAGE INTEGRASE INTS-RELATED"/>
    <property type="match status" value="1"/>
</dbReference>
<reference evidence="8 9" key="1">
    <citation type="journal article" date="2020" name="Int. J. Syst. Evol. Microbiol.">
        <title>Novel acetic acid bacteria from cider fermentations: Acetobacter conturbans sp. nov. and Acetobacter fallax sp. nov.</title>
        <authorList>
            <person name="Sombolestani A.S."/>
            <person name="Cleenwerck I."/>
            <person name="Cnockaert M."/>
            <person name="Borremans W."/>
            <person name="Wieme A.D."/>
            <person name="De Vuyst L."/>
            <person name="Vandamme P."/>
        </authorList>
    </citation>
    <scope>NUCLEOTIDE SEQUENCE [LARGE SCALE GENOMIC DNA]</scope>
    <source>
        <strain evidence="8 9">LMG 30640</strain>
    </source>
</reference>
<feature type="domain" description="Tyr recombinase" evidence="6">
    <location>
        <begin position="146"/>
        <end position="334"/>
    </location>
</feature>
<evidence type="ECO:0000259" key="6">
    <source>
        <dbReference type="PROSITE" id="PS51898"/>
    </source>
</evidence>
<proteinExistence type="inferred from homology"/>
<dbReference type="InterPro" id="IPR053876">
    <property type="entry name" value="Phage_int_M"/>
</dbReference>
<protein>
    <submittedName>
        <fullName evidence="8">Tyrosine-type recombinase/integrase</fullName>
    </submittedName>
</protein>
<evidence type="ECO:0000256" key="2">
    <source>
        <dbReference type="ARBA" id="ARBA00022908"/>
    </source>
</evidence>
<dbReference type="InterPro" id="IPR010998">
    <property type="entry name" value="Integrase_recombinase_N"/>
</dbReference>
<dbReference type="PANTHER" id="PTHR30629">
    <property type="entry name" value="PROPHAGE INTEGRASE"/>
    <property type="match status" value="1"/>
</dbReference>
<dbReference type="Pfam" id="PF00589">
    <property type="entry name" value="Phage_integrase"/>
    <property type="match status" value="1"/>
</dbReference>
<dbReference type="PROSITE" id="PS51900">
    <property type="entry name" value="CB"/>
    <property type="match status" value="1"/>
</dbReference>
<evidence type="ECO:0000256" key="3">
    <source>
        <dbReference type="ARBA" id="ARBA00023125"/>
    </source>
</evidence>
<keyword evidence="4" id="KW-0233">DNA recombination</keyword>
<dbReference type="InterPro" id="IPR002104">
    <property type="entry name" value="Integrase_catalytic"/>
</dbReference>
<evidence type="ECO:0000256" key="4">
    <source>
        <dbReference type="ARBA" id="ARBA00023172"/>
    </source>
</evidence>
<organism evidence="8 9">
    <name type="scientific">Acetobacter musti</name>
    <dbReference type="NCBI Taxonomy" id="864732"/>
    <lineage>
        <taxon>Bacteria</taxon>
        <taxon>Pseudomonadati</taxon>
        <taxon>Pseudomonadota</taxon>
        <taxon>Alphaproteobacteria</taxon>
        <taxon>Acetobacterales</taxon>
        <taxon>Acetobacteraceae</taxon>
        <taxon>Acetobacter</taxon>
    </lineage>
</organism>
<dbReference type="Pfam" id="PF22022">
    <property type="entry name" value="Phage_int_M"/>
    <property type="match status" value="1"/>
</dbReference>
<evidence type="ECO:0000313" key="8">
    <source>
        <dbReference type="EMBL" id="NHN85762.1"/>
    </source>
</evidence>
<dbReference type="SUPFAM" id="SSF56349">
    <property type="entry name" value="DNA breaking-rejoining enzymes"/>
    <property type="match status" value="1"/>
</dbReference>
<evidence type="ECO:0000256" key="5">
    <source>
        <dbReference type="PROSITE-ProRule" id="PRU01248"/>
    </source>
</evidence>
<dbReference type="Proteomes" id="UP000635278">
    <property type="component" value="Unassembled WGS sequence"/>
</dbReference>
<feature type="domain" description="Core-binding (CB)" evidence="7">
    <location>
        <begin position="64"/>
        <end position="144"/>
    </location>
</feature>
<evidence type="ECO:0000256" key="1">
    <source>
        <dbReference type="ARBA" id="ARBA00008857"/>
    </source>
</evidence>
<dbReference type="InterPro" id="IPR011010">
    <property type="entry name" value="DNA_brk_join_enz"/>
</dbReference>
<keyword evidence="2" id="KW-0229">DNA integration</keyword>
<dbReference type="PROSITE" id="PS51898">
    <property type="entry name" value="TYR_RECOMBINASE"/>
    <property type="match status" value="1"/>
</dbReference>
<name>A0ABX0JV64_9PROT</name>
<dbReference type="InterPro" id="IPR044068">
    <property type="entry name" value="CB"/>
</dbReference>
<dbReference type="Gene3D" id="1.10.443.10">
    <property type="entry name" value="Intergrase catalytic core"/>
    <property type="match status" value="1"/>
</dbReference>
<accession>A0ABX0JV64</accession>
<dbReference type="EMBL" id="WOTB01000020">
    <property type="protein sequence ID" value="NHN85762.1"/>
    <property type="molecule type" value="Genomic_DNA"/>
</dbReference>